<dbReference type="Proteomes" id="UP001218423">
    <property type="component" value="Plasmid pAC1520"/>
</dbReference>
<geneLocation type="plasmid" evidence="1 2">
    <name>pAC1520</name>
</geneLocation>
<protein>
    <submittedName>
        <fullName evidence="1">Uncharacterized protein</fullName>
    </submittedName>
</protein>
<organism evidence="1 2">
    <name type="scientific">Aeromonas caviae</name>
    <name type="common">Aeromonas punctata</name>
    <dbReference type="NCBI Taxonomy" id="648"/>
    <lineage>
        <taxon>Bacteria</taxon>
        <taxon>Pseudomonadati</taxon>
        <taxon>Pseudomonadota</taxon>
        <taxon>Gammaproteobacteria</taxon>
        <taxon>Aeromonadales</taxon>
        <taxon>Aeromonadaceae</taxon>
        <taxon>Aeromonas</taxon>
    </lineage>
</organism>
<name>A0AAJ6CQ66_AERCA</name>
<dbReference type="AlphaFoldDB" id="A0AAJ6CQ66"/>
<evidence type="ECO:0000313" key="1">
    <source>
        <dbReference type="EMBL" id="WFG00327.1"/>
    </source>
</evidence>
<dbReference type="RefSeq" id="WP_128342816.1">
    <property type="nucleotide sequence ID" value="NZ_CAWOMG010000077.1"/>
</dbReference>
<reference evidence="1" key="1">
    <citation type="submission" date="2023-03" db="EMBL/GenBank/DDBJ databases">
        <title>Aeromonas caviae strain AC1520.</title>
        <authorList>
            <person name="Xie T."/>
            <person name="Zhang Q."/>
            <person name="Deng J."/>
            <person name="Li X."/>
        </authorList>
    </citation>
    <scope>NUCLEOTIDE SEQUENCE</scope>
    <source>
        <strain evidence="1">AC1520</strain>
        <plasmid evidence="1">pAC1520</plasmid>
    </source>
</reference>
<gene>
    <name evidence="1" type="ORF">P5S46_21430</name>
</gene>
<keyword evidence="1" id="KW-0614">Plasmid</keyword>
<proteinExistence type="predicted"/>
<sequence length="61" mass="6673">MAKYRYGLFQSPAKTAPSVDDLQVADGIDPVRRVRAIQTSKAVTNVKADSKGKTAWPIILK</sequence>
<accession>A0AAJ6CQ66</accession>
<evidence type="ECO:0000313" key="2">
    <source>
        <dbReference type="Proteomes" id="UP001218423"/>
    </source>
</evidence>
<dbReference type="EMBL" id="CP120943">
    <property type="protein sequence ID" value="WFG00327.1"/>
    <property type="molecule type" value="Genomic_DNA"/>
</dbReference>